<dbReference type="InterPro" id="IPR030489">
    <property type="entry name" value="TR_Rrf2-type_CS"/>
</dbReference>
<dbReference type="PANTHER" id="PTHR33221:SF15">
    <property type="entry name" value="HTH-TYPE TRANSCRIPTIONAL REGULATOR YWGB-RELATED"/>
    <property type="match status" value="1"/>
</dbReference>
<dbReference type="GO" id="GO:0003700">
    <property type="term" value="F:DNA-binding transcription factor activity"/>
    <property type="evidence" value="ECO:0007669"/>
    <property type="project" value="TreeGrafter"/>
</dbReference>
<organism evidence="1 2">
    <name type="scientific">Candidatus Flavonifractor intestinigallinarum</name>
    <dbReference type="NCBI Taxonomy" id="2838586"/>
    <lineage>
        <taxon>Bacteria</taxon>
        <taxon>Bacillati</taxon>
        <taxon>Bacillota</taxon>
        <taxon>Clostridia</taxon>
        <taxon>Eubacteriales</taxon>
        <taxon>Oscillospiraceae</taxon>
        <taxon>Flavonifractor</taxon>
    </lineage>
</organism>
<dbReference type="EMBL" id="DWXO01000027">
    <property type="protein sequence ID" value="HJB79919.1"/>
    <property type="molecule type" value="Genomic_DNA"/>
</dbReference>
<dbReference type="InterPro" id="IPR036388">
    <property type="entry name" value="WH-like_DNA-bd_sf"/>
</dbReference>
<dbReference type="PROSITE" id="PS01332">
    <property type="entry name" value="HTH_RRF2_1"/>
    <property type="match status" value="1"/>
</dbReference>
<reference evidence="1" key="1">
    <citation type="journal article" date="2021" name="PeerJ">
        <title>Extensive microbial diversity within the chicken gut microbiome revealed by metagenomics and culture.</title>
        <authorList>
            <person name="Gilroy R."/>
            <person name="Ravi A."/>
            <person name="Getino M."/>
            <person name="Pursley I."/>
            <person name="Horton D.L."/>
            <person name="Alikhan N.F."/>
            <person name="Baker D."/>
            <person name="Gharbi K."/>
            <person name="Hall N."/>
            <person name="Watson M."/>
            <person name="Adriaenssens E.M."/>
            <person name="Foster-Nyarko E."/>
            <person name="Jarju S."/>
            <person name="Secka A."/>
            <person name="Antonio M."/>
            <person name="Oren A."/>
            <person name="Chaudhuri R.R."/>
            <person name="La Ragione R."/>
            <person name="Hildebrand F."/>
            <person name="Pallen M.J."/>
        </authorList>
    </citation>
    <scope>NUCLEOTIDE SEQUENCE</scope>
    <source>
        <strain evidence="1">CHK192-8294</strain>
    </source>
</reference>
<dbReference type="AlphaFoldDB" id="A0A9D2MLV6"/>
<evidence type="ECO:0000313" key="1">
    <source>
        <dbReference type="EMBL" id="HJB79919.1"/>
    </source>
</evidence>
<dbReference type="Proteomes" id="UP000823921">
    <property type="component" value="Unassembled WGS sequence"/>
</dbReference>
<accession>A0A9D2MLV6</accession>
<dbReference type="PANTHER" id="PTHR33221">
    <property type="entry name" value="WINGED HELIX-TURN-HELIX TRANSCRIPTIONAL REGULATOR, RRF2 FAMILY"/>
    <property type="match status" value="1"/>
</dbReference>
<reference evidence="1" key="2">
    <citation type="submission" date="2021-04" db="EMBL/GenBank/DDBJ databases">
        <authorList>
            <person name="Gilroy R."/>
        </authorList>
    </citation>
    <scope>NUCLEOTIDE SEQUENCE</scope>
    <source>
        <strain evidence="1">CHK192-8294</strain>
    </source>
</reference>
<dbReference type="GO" id="GO:0005829">
    <property type="term" value="C:cytosol"/>
    <property type="evidence" value="ECO:0007669"/>
    <property type="project" value="TreeGrafter"/>
</dbReference>
<dbReference type="SUPFAM" id="SSF46785">
    <property type="entry name" value="Winged helix' DNA-binding domain"/>
    <property type="match status" value="1"/>
</dbReference>
<dbReference type="InterPro" id="IPR000944">
    <property type="entry name" value="Tscrpt_reg_Rrf2"/>
</dbReference>
<proteinExistence type="predicted"/>
<dbReference type="InterPro" id="IPR036390">
    <property type="entry name" value="WH_DNA-bd_sf"/>
</dbReference>
<gene>
    <name evidence="1" type="ORF">H9712_02935</name>
</gene>
<sequence length="144" mass="15379">MNGLFCVAVHALIYLDKRGCLLSSEELAANICTNPARVRKVMAKLKKAGLVTTRTGTDGGYQLAADPAKVTLDMVADALEVRFVEPAWHSGGGVDCGCMVASGMAGVMDHLFDDLDRRCRTHLAGVCLADLETQLESNQKGEPL</sequence>
<dbReference type="Pfam" id="PF02082">
    <property type="entry name" value="Rrf2"/>
    <property type="match status" value="1"/>
</dbReference>
<dbReference type="PROSITE" id="PS51197">
    <property type="entry name" value="HTH_RRF2_2"/>
    <property type="match status" value="1"/>
</dbReference>
<protein>
    <submittedName>
        <fullName evidence="1">Rrf2 family transcriptional regulator</fullName>
    </submittedName>
</protein>
<dbReference type="Gene3D" id="1.10.10.10">
    <property type="entry name" value="Winged helix-like DNA-binding domain superfamily/Winged helix DNA-binding domain"/>
    <property type="match status" value="1"/>
</dbReference>
<comment type="caution">
    <text evidence="1">The sequence shown here is derived from an EMBL/GenBank/DDBJ whole genome shotgun (WGS) entry which is preliminary data.</text>
</comment>
<evidence type="ECO:0000313" key="2">
    <source>
        <dbReference type="Proteomes" id="UP000823921"/>
    </source>
</evidence>
<name>A0A9D2MLV6_9FIRM</name>